<dbReference type="Proteomes" id="UP001652622">
    <property type="component" value="Unplaced"/>
</dbReference>
<evidence type="ECO:0000256" key="3">
    <source>
        <dbReference type="ARBA" id="ARBA00022692"/>
    </source>
</evidence>
<evidence type="ECO:0000256" key="2">
    <source>
        <dbReference type="ARBA" id="ARBA00006843"/>
    </source>
</evidence>
<dbReference type="RefSeq" id="XP_034279449.1">
    <property type="nucleotide sequence ID" value="XM_034423558.1"/>
</dbReference>
<name>A0A6P9C9T6_PANGU</name>
<reference evidence="8" key="1">
    <citation type="submission" date="2025-08" db="UniProtKB">
        <authorList>
            <consortium name="RefSeq"/>
        </authorList>
    </citation>
    <scope>IDENTIFICATION</scope>
    <source>
        <tissue evidence="8">Blood</tissue>
    </source>
</reference>
<comment type="subcellular location">
    <subcellularLocation>
        <location evidence="1">Membrane</location>
    </subcellularLocation>
</comment>
<protein>
    <submittedName>
        <fullName evidence="8">Dispanin subfamily A member 2b-like</fullName>
    </submittedName>
</protein>
<dbReference type="GeneID" id="117669258"/>
<evidence type="ECO:0000313" key="8">
    <source>
        <dbReference type="RefSeq" id="XP_034279449.1"/>
    </source>
</evidence>
<dbReference type="InterPro" id="IPR051423">
    <property type="entry name" value="CD225/Dispanin"/>
</dbReference>
<evidence type="ECO:0000256" key="6">
    <source>
        <dbReference type="SAM" id="Phobius"/>
    </source>
</evidence>
<evidence type="ECO:0000313" key="7">
    <source>
        <dbReference type="Proteomes" id="UP001652622"/>
    </source>
</evidence>
<gene>
    <name evidence="8" type="primary">LOC117669258</name>
</gene>
<proteinExistence type="inferred from homology"/>
<comment type="similarity">
    <text evidence="2">Belongs to the CD225/Dispanin family.</text>
</comment>
<dbReference type="OMA" id="SIWIAYI"/>
<dbReference type="GO" id="GO:0016020">
    <property type="term" value="C:membrane"/>
    <property type="evidence" value="ECO:0007669"/>
    <property type="project" value="UniProtKB-SubCell"/>
</dbReference>
<organism evidence="7 8">
    <name type="scientific">Pantherophis guttatus</name>
    <name type="common">Corn snake</name>
    <name type="synonym">Elaphe guttata</name>
    <dbReference type="NCBI Taxonomy" id="94885"/>
    <lineage>
        <taxon>Eukaryota</taxon>
        <taxon>Metazoa</taxon>
        <taxon>Chordata</taxon>
        <taxon>Craniata</taxon>
        <taxon>Vertebrata</taxon>
        <taxon>Euteleostomi</taxon>
        <taxon>Lepidosauria</taxon>
        <taxon>Squamata</taxon>
        <taxon>Bifurcata</taxon>
        <taxon>Unidentata</taxon>
        <taxon>Episquamata</taxon>
        <taxon>Toxicofera</taxon>
        <taxon>Serpentes</taxon>
        <taxon>Colubroidea</taxon>
        <taxon>Colubridae</taxon>
        <taxon>Colubrinae</taxon>
        <taxon>Pantherophis</taxon>
    </lineage>
</organism>
<dbReference type="Pfam" id="PF04505">
    <property type="entry name" value="CD225"/>
    <property type="match status" value="1"/>
</dbReference>
<keyword evidence="5 6" id="KW-0472">Membrane</keyword>
<dbReference type="AlphaFoldDB" id="A0A6P9C9T6"/>
<accession>A0A6P9C9T6</accession>
<evidence type="ECO:0000256" key="5">
    <source>
        <dbReference type="ARBA" id="ARBA00023136"/>
    </source>
</evidence>
<keyword evidence="3 6" id="KW-0812">Transmembrane</keyword>
<feature type="transmembrane region" description="Helical" evidence="6">
    <location>
        <begin position="92"/>
        <end position="120"/>
    </location>
</feature>
<dbReference type="InParanoid" id="A0A6P9C9T6"/>
<sequence length="121" mass="13047">MDNTGPSAMPPPYQTFYISPDAGSNQGLFVQPQQTIIITPSQPTKEPDFLAYSIFTMLCCFLPLGVTALVFSIQTRQANEVGDQTAARRLSILARSFAHIALGIGIVLAFVYIAIIAIVLA</sequence>
<evidence type="ECO:0000256" key="4">
    <source>
        <dbReference type="ARBA" id="ARBA00022989"/>
    </source>
</evidence>
<dbReference type="PANTHER" id="PTHR14948:SF46">
    <property type="entry name" value="DISPANIN SUBFAMILY A MEMBER 2B-LIKE-RELATED"/>
    <property type="match status" value="1"/>
</dbReference>
<dbReference type="InterPro" id="IPR007593">
    <property type="entry name" value="CD225/Dispanin_fam"/>
</dbReference>
<feature type="transmembrane region" description="Helical" evidence="6">
    <location>
        <begin position="49"/>
        <end position="71"/>
    </location>
</feature>
<dbReference type="PANTHER" id="PTHR14948">
    <property type="entry name" value="NG5"/>
    <property type="match status" value="1"/>
</dbReference>
<dbReference type="KEGG" id="pgut:117669258"/>
<keyword evidence="7" id="KW-1185">Reference proteome</keyword>
<evidence type="ECO:0000256" key="1">
    <source>
        <dbReference type="ARBA" id="ARBA00004370"/>
    </source>
</evidence>
<keyword evidence="4 6" id="KW-1133">Transmembrane helix</keyword>